<organism evidence="2 3">
    <name type="scientific">Colletotrichum kahawae</name>
    <name type="common">Coffee berry disease fungus</name>
    <dbReference type="NCBI Taxonomy" id="34407"/>
    <lineage>
        <taxon>Eukaryota</taxon>
        <taxon>Fungi</taxon>
        <taxon>Dikarya</taxon>
        <taxon>Ascomycota</taxon>
        <taxon>Pezizomycotina</taxon>
        <taxon>Sordariomycetes</taxon>
        <taxon>Hypocreomycetidae</taxon>
        <taxon>Glomerellales</taxon>
        <taxon>Glomerellaceae</taxon>
        <taxon>Colletotrichum</taxon>
        <taxon>Colletotrichum gloeosporioides species complex</taxon>
    </lineage>
</organism>
<dbReference type="AlphaFoldDB" id="A0AAE0CX11"/>
<name>A0AAE0CX11_COLKA</name>
<accession>A0AAE0CX11</accession>
<sequence length="297" mass="33661">MGYGRFFSFGHSFEEEFTEHAADIKGSLSHHRAIRYQFGDLNLVVRHEVEPAQPAPTASPMLSEDSTAVDAKVVEECNVSSINGAREYELLGNRRSHMGTGKKKRQRTTVLQCGAGNPPSDLVEMKARPRMRLSEVIDQMWFGRTSHLVNGIHEGGEFLAIKRINCEPLFQQWEQQRQNDLSKLERLISLLRREVSIGKGNSLVAVCRQDNDSVLEFWTSGFPETPLPHDLIDTFWSAEKRDALVKAVSDPMGPIHQDLEVEVGKSTVLDESTKIDDTAKVCQLQPKRRRRLPWQRA</sequence>
<proteinExistence type="predicted"/>
<evidence type="ECO:0000256" key="1">
    <source>
        <dbReference type="SAM" id="MobiDB-lite"/>
    </source>
</evidence>
<dbReference type="Proteomes" id="UP001281614">
    <property type="component" value="Unassembled WGS sequence"/>
</dbReference>
<evidence type="ECO:0000313" key="2">
    <source>
        <dbReference type="EMBL" id="KAK2728972.1"/>
    </source>
</evidence>
<protein>
    <submittedName>
        <fullName evidence="2">Geranylgeranyl pyrophosphate synthetase</fullName>
    </submittedName>
</protein>
<dbReference type="PANTHER" id="PTHR35179">
    <property type="entry name" value="PROTEIN CBG02620"/>
    <property type="match status" value="1"/>
</dbReference>
<gene>
    <name evidence="2" type="ORF">CKAH01_10668</name>
</gene>
<reference evidence="2" key="1">
    <citation type="submission" date="2023-02" db="EMBL/GenBank/DDBJ databases">
        <title>Colletotrichum kahawae CIFC_Que2 genome sequencing and assembly.</title>
        <authorList>
            <person name="Baroncelli R."/>
        </authorList>
    </citation>
    <scope>NUCLEOTIDE SEQUENCE</scope>
    <source>
        <strain evidence="2">CIFC_Que2</strain>
    </source>
</reference>
<comment type="caution">
    <text evidence="2">The sequence shown here is derived from an EMBL/GenBank/DDBJ whole genome shotgun (WGS) entry which is preliminary data.</text>
</comment>
<feature type="compositionally biased region" description="Basic residues" evidence="1">
    <location>
        <begin position="97"/>
        <end position="107"/>
    </location>
</feature>
<evidence type="ECO:0000313" key="3">
    <source>
        <dbReference type="Proteomes" id="UP001281614"/>
    </source>
</evidence>
<feature type="region of interest" description="Disordered" evidence="1">
    <location>
        <begin position="97"/>
        <end position="122"/>
    </location>
</feature>
<dbReference type="PANTHER" id="PTHR35179:SF1">
    <property type="entry name" value="INTEGRAL MEMBRANE PROTEIN"/>
    <property type="match status" value="1"/>
</dbReference>
<dbReference type="EMBL" id="VYYT01000865">
    <property type="protein sequence ID" value="KAK2728972.1"/>
    <property type="molecule type" value="Genomic_DNA"/>
</dbReference>
<keyword evidence="3" id="KW-1185">Reference proteome</keyword>